<sequence>MLKSRSLSLLNQIHTRSFNQLTSATKSTTPLNIKKSLTLFNKVDNVSSFREWIQNGGSCNTAEDRLFISDFIYNIRYQKRNSFEADKSASLIYNDIKQLGYSFTSSDFASLLELCAMSGNQQLAQTILNHMGKLKLELTLRHYCALAKLFNKTRQPQRVVQLEQVLEQKGITPGAKFYYQLMIAYGCLGESSHIIRSFHQLNIHKINPSRNLYGEYLTAFYKCLSKANDIDAMKYYFNKYLSNSPHVPITVFIQIIKAHQKLNNLSGALEWFKKLQEPPFNHQLNIKAYSAILYTNHGHSAIAKFAKELPSNTFYQAANAIPSDRARNRLINAYEQEEIEIVEPEAIQDDYIEEYVEETFDESYEEDIEEPIAQKAQ</sequence>
<reference evidence="2 3" key="1">
    <citation type="journal article" date="2015" name="Genome Biol. Evol.">
        <title>Phylogenomic analyses indicate that early fungi evolved digesting cell walls of algal ancestors of land plants.</title>
        <authorList>
            <person name="Chang Y."/>
            <person name="Wang S."/>
            <person name="Sekimoto S."/>
            <person name="Aerts A.L."/>
            <person name="Choi C."/>
            <person name="Clum A."/>
            <person name="LaButti K.M."/>
            <person name="Lindquist E.A."/>
            <person name="Yee Ngan C."/>
            <person name="Ohm R.A."/>
            <person name="Salamov A.A."/>
            <person name="Grigoriev I.V."/>
            <person name="Spatafora J.W."/>
            <person name="Berbee M.L."/>
        </authorList>
    </citation>
    <scope>NUCLEOTIDE SEQUENCE [LARGE SCALE GENOMIC DNA]</scope>
    <source>
        <strain evidence="2 3">NRRL 28638</strain>
    </source>
</reference>
<dbReference type="InterPro" id="IPR002885">
    <property type="entry name" value="PPR_rpt"/>
</dbReference>
<keyword evidence="1" id="KW-0677">Repeat</keyword>
<dbReference type="EMBL" id="KQ964489">
    <property type="protein sequence ID" value="KXN70936.1"/>
    <property type="molecule type" value="Genomic_DNA"/>
</dbReference>
<name>A0A137P7E9_CONC2</name>
<dbReference type="InterPro" id="IPR011990">
    <property type="entry name" value="TPR-like_helical_dom_sf"/>
</dbReference>
<dbReference type="PANTHER" id="PTHR47936">
    <property type="entry name" value="PPR_LONG DOMAIN-CONTAINING PROTEIN"/>
    <property type="match status" value="1"/>
</dbReference>
<evidence type="ECO:0000256" key="1">
    <source>
        <dbReference type="ARBA" id="ARBA00022737"/>
    </source>
</evidence>
<dbReference type="AlphaFoldDB" id="A0A137P7E9"/>
<gene>
    <name evidence="2" type="ORF">CONCODRAFT_78617</name>
</gene>
<evidence type="ECO:0000313" key="3">
    <source>
        <dbReference type="Proteomes" id="UP000070444"/>
    </source>
</evidence>
<dbReference type="Proteomes" id="UP000070444">
    <property type="component" value="Unassembled WGS sequence"/>
</dbReference>
<evidence type="ECO:0000313" key="2">
    <source>
        <dbReference type="EMBL" id="KXN70936.1"/>
    </source>
</evidence>
<organism evidence="2 3">
    <name type="scientific">Conidiobolus coronatus (strain ATCC 28846 / CBS 209.66 / NRRL 28638)</name>
    <name type="common">Delacroixia coronata</name>
    <dbReference type="NCBI Taxonomy" id="796925"/>
    <lineage>
        <taxon>Eukaryota</taxon>
        <taxon>Fungi</taxon>
        <taxon>Fungi incertae sedis</taxon>
        <taxon>Zoopagomycota</taxon>
        <taxon>Entomophthoromycotina</taxon>
        <taxon>Entomophthoromycetes</taxon>
        <taxon>Entomophthorales</taxon>
        <taxon>Ancylistaceae</taxon>
        <taxon>Conidiobolus</taxon>
    </lineage>
</organism>
<keyword evidence="3" id="KW-1185">Reference proteome</keyword>
<dbReference type="PANTHER" id="PTHR47936:SF1">
    <property type="entry name" value="PENTATRICOPEPTIDE REPEAT-CONTAINING PROTEIN GUN1, CHLOROPLASTIC"/>
    <property type="match status" value="1"/>
</dbReference>
<protein>
    <submittedName>
        <fullName evidence="2">Uncharacterized protein</fullName>
    </submittedName>
</protein>
<dbReference type="Gene3D" id="1.25.40.10">
    <property type="entry name" value="Tetratricopeptide repeat domain"/>
    <property type="match status" value="1"/>
</dbReference>
<proteinExistence type="predicted"/>
<accession>A0A137P7E9</accession>
<dbReference type="Pfam" id="PF13812">
    <property type="entry name" value="PPR_3"/>
    <property type="match status" value="1"/>
</dbReference>